<proteinExistence type="predicted"/>
<dbReference type="Gramene" id="EOY34524">
    <property type="protein sequence ID" value="EOY34524"/>
    <property type="gene ID" value="TCM_042169"/>
</dbReference>
<evidence type="ECO:0000313" key="2">
    <source>
        <dbReference type="Proteomes" id="UP000026915"/>
    </source>
</evidence>
<dbReference type="InterPro" id="IPR015915">
    <property type="entry name" value="Kelch-typ_b-propeller"/>
</dbReference>
<keyword evidence="2" id="KW-1185">Reference proteome</keyword>
<evidence type="ECO:0000313" key="1">
    <source>
        <dbReference type="EMBL" id="EOY34524.1"/>
    </source>
</evidence>
<reference evidence="1 2" key="1">
    <citation type="journal article" date="2013" name="Genome Biol.">
        <title>The genome sequence of the most widely cultivated cacao type and its use to identify candidate genes regulating pod color.</title>
        <authorList>
            <person name="Motamayor J.C."/>
            <person name="Mockaitis K."/>
            <person name="Schmutz J."/>
            <person name="Haiminen N."/>
            <person name="Iii D.L."/>
            <person name="Cornejo O."/>
            <person name="Findley S.D."/>
            <person name="Zheng P."/>
            <person name="Utro F."/>
            <person name="Royaert S."/>
            <person name="Saski C."/>
            <person name="Jenkins J."/>
            <person name="Podicheti R."/>
            <person name="Zhao M."/>
            <person name="Scheffler B.E."/>
            <person name="Stack J.C."/>
            <person name="Feltus F.A."/>
            <person name="Mustiga G.M."/>
            <person name="Amores F."/>
            <person name="Phillips W."/>
            <person name="Marelli J.P."/>
            <person name="May G.D."/>
            <person name="Shapiro H."/>
            <person name="Ma J."/>
            <person name="Bustamante C.D."/>
            <person name="Schnell R.J."/>
            <person name="Main D."/>
            <person name="Gilbert D."/>
            <person name="Parida L."/>
            <person name="Kuhn D.N."/>
        </authorList>
    </citation>
    <scope>NUCLEOTIDE SEQUENCE [LARGE SCALE GENOMIC DNA]</scope>
    <source>
        <strain evidence="2">cv. Matina 1-6</strain>
    </source>
</reference>
<protein>
    <submittedName>
        <fullName evidence="1">Uncharacterized protein</fullName>
    </submittedName>
</protein>
<dbReference type="Proteomes" id="UP000026915">
    <property type="component" value="Chromosome 9"/>
</dbReference>
<name>A0A061H0C1_THECC</name>
<accession>A0A061H0C1</accession>
<sequence>MVYHVTDFVYICHDLRTVFRNVCCILIGSKIYIVGGCCEVLKANRSYWEVLPQPSEPLWNGQRCDATVKGSCVVGDSKTIVHAKPFPTILFVYDVNHNTWNKVELPDNNLPSNVLFNYCLNVVDTCFFFDKNWNFYFLSTGAIEPSVSFSHPTAFDW</sequence>
<dbReference type="InParanoid" id="A0A061H0C1"/>
<gene>
    <name evidence="1" type="ORF">TCM_042169</name>
</gene>
<dbReference type="HOGENOM" id="CLU_1681085_0_0_1"/>
<dbReference type="AlphaFoldDB" id="A0A061H0C1"/>
<dbReference type="EMBL" id="CM001887">
    <property type="protein sequence ID" value="EOY34524.1"/>
    <property type="molecule type" value="Genomic_DNA"/>
</dbReference>
<organism evidence="1 2">
    <name type="scientific">Theobroma cacao</name>
    <name type="common">Cacao</name>
    <name type="synonym">Cocoa</name>
    <dbReference type="NCBI Taxonomy" id="3641"/>
    <lineage>
        <taxon>Eukaryota</taxon>
        <taxon>Viridiplantae</taxon>
        <taxon>Streptophyta</taxon>
        <taxon>Embryophyta</taxon>
        <taxon>Tracheophyta</taxon>
        <taxon>Spermatophyta</taxon>
        <taxon>Magnoliopsida</taxon>
        <taxon>eudicotyledons</taxon>
        <taxon>Gunneridae</taxon>
        <taxon>Pentapetalae</taxon>
        <taxon>rosids</taxon>
        <taxon>malvids</taxon>
        <taxon>Malvales</taxon>
        <taxon>Malvaceae</taxon>
        <taxon>Byttnerioideae</taxon>
        <taxon>Theobroma</taxon>
    </lineage>
</organism>
<dbReference type="SUPFAM" id="SSF117281">
    <property type="entry name" value="Kelch motif"/>
    <property type="match status" value="1"/>
</dbReference>